<dbReference type="EMBL" id="LAZR01006027">
    <property type="protein sequence ID" value="KKM95282.1"/>
    <property type="molecule type" value="Genomic_DNA"/>
</dbReference>
<accession>A0A0F9PQ65</accession>
<gene>
    <name evidence="2" type="ORF">LCGC14_1189790</name>
</gene>
<comment type="caution">
    <text evidence="2">The sequence shown here is derived from an EMBL/GenBank/DDBJ whole genome shotgun (WGS) entry which is preliminary data.</text>
</comment>
<evidence type="ECO:0000313" key="2">
    <source>
        <dbReference type="EMBL" id="KKM95282.1"/>
    </source>
</evidence>
<sequence length="86" mass="10062">MPVYDYKCRCGVTKHDEFVTHWESEVKCDECGELMERQFPLGFVIDMLPKDGLFLKHVCPEGKTFHSKSELKRYAREHDLELGALL</sequence>
<dbReference type="InterPro" id="IPR013429">
    <property type="entry name" value="Regulatory_FmdB_Zinc_ribbon"/>
</dbReference>
<reference evidence="2" key="1">
    <citation type="journal article" date="2015" name="Nature">
        <title>Complex archaea that bridge the gap between prokaryotes and eukaryotes.</title>
        <authorList>
            <person name="Spang A."/>
            <person name="Saw J.H."/>
            <person name="Jorgensen S.L."/>
            <person name="Zaremba-Niedzwiedzka K."/>
            <person name="Martijn J."/>
            <person name="Lind A.E."/>
            <person name="van Eijk R."/>
            <person name="Schleper C."/>
            <person name="Guy L."/>
            <person name="Ettema T.J."/>
        </authorList>
    </citation>
    <scope>NUCLEOTIDE SEQUENCE</scope>
</reference>
<evidence type="ECO:0000259" key="1">
    <source>
        <dbReference type="SMART" id="SM00834"/>
    </source>
</evidence>
<proteinExistence type="predicted"/>
<protein>
    <recommendedName>
        <fullName evidence="1">Putative regulatory protein FmdB zinc ribbon domain-containing protein</fullName>
    </recommendedName>
</protein>
<dbReference type="SMART" id="SM00834">
    <property type="entry name" value="CxxC_CXXC_SSSS"/>
    <property type="match status" value="1"/>
</dbReference>
<feature type="domain" description="Putative regulatory protein FmdB zinc ribbon" evidence="1">
    <location>
        <begin position="1"/>
        <end position="40"/>
    </location>
</feature>
<name>A0A0F9PQ65_9ZZZZ</name>
<dbReference type="AlphaFoldDB" id="A0A0F9PQ65"/>
<organism evidence="2">
    <name type="scientific">marine sediment metagenome</name>
    <dbReference type="NCBI Taxonomy" id="412755"/>
    <lineage>
        <taxon>unclassified sequences</taxon>
        <taxon>metagenomes</taxon>
        <taxon>ecological metagenomes</taxon>
    </lineage>
</organism>